<dbReference type="PANTHER" id="PTHR19328">
    <property type="entry name" value="HEDGEHOG-INTERACTING PROTEIN"/>
    <property type="match status" value="1"/>
</dbReference>
<dbReference type="InterPro" id="IPR015919">
    <property type="entry name" value="Cadherin-like_sf"/>
</dbReference>
<dbReference type="CDD" id="cd11304">
    <property type="entry name" value="Cadherin_repeat"/>
    <property type="match status" value="1"/>
</dbReference>
<dbReference type="PANTHER" id="PTHR19328:SF75">
    <property type="entry name" value="ALDOSE SUGAR DEHYDROGENASE YLII"/>
    <property type="match status" value="1"/>
</dbReference>
<dbReference type="InterPro" id="IPR011042">
    <property type="entry name" value="6-blade_b-propeller_TolB-like"/>
</dbReference>
<feature type="domain" description="Cadherin" evidence="1">
    <location>
        <begin position="52"/>
        <end position="165"/>
    </location>
</feature>
<gene>
    <name evidence="2" type="ORF">LYSHEL_22010</name>
</gene>
<reference evidence="2 3" key="1">
    <citation type="submission" date="2021-03" db="EMBL/GenBank/DDBJ databases">
        <title>Complete Genome Sequences of Two Lysobacter Strains Isolated from Sea Water (Lysobacter caseinilyticus) and Soil (Lysobacter helvus) in South Korea.</title>
        <authorList>
            <person name="Watanabe Y."/>
            <person name="Arakawa K."/>
        </authorList>
    </citation>
    <scope>NUCLEOTIDE SEQUENCE [LARGE SCALE GENOMIC DNA]</scope>
    <source>
        <strain evidence="2 3">D10</strain>
    </source>
</reference>
<evidence type="ECO:0000313" key="3">
    <source>
        <dbReference type="Proteomes" id="UP000680514"/>
    </source>
</evidence>
<dbReference type="PROSITE" id="PS51257">
    <property type="entry name" value="PROKAR_LIPOPROTEIN"/>
    <property type="match status" value="1"/>
</dbReference>
<proteinExistence type="predicted"/>
<dbReference type="PROSITE" id="PS50268">
    <property type="entry name" value="CADHERIN_2"/>
    <property type="match status" value="1"/>
</dbReference>
<evidence type="ECO:0000313" key="2">
    <source>
        <dbReference type="EMBL" id="BCT96330.1"/>
    </source>
</evidence>
<dbReference type="Pfam" id="PF07995">
    <property type="entry name" value="GSDH"/>
    <property type="match status" value="1"/>
</dbReference>
<dbReference type="InterPro" id="IPR011041">
    <property type="entry name" value="Quinoprot_gluc/sorb_DH_b-prop"/>
</dbReference>
<evidence type="ECO:0000259" key="1">
    <source>
        <dbReference type="PROSITE" id="PS50268"/>
    </source>
</evidence>
<dbReference type="InterPro" id="IPR012938">
    <property type="entry name" value="Glc/Sorbosone_DH"/>
</dbReference>
<accession>A0ABM7QF89</accession>
<dbReference type="Gene3D" id="2.60.40.60">
    <property type="entry name" value="Cadherins"/>
    <property type="match status" value="1"/>
</dbReference>
<dbReference type="InterPro" id="IPR002126">
    <property type="entry name" value="Cadherin-like_dom"/>
</dbReference>
<name>A0ABM7QF89_9GAMM</name>
<dbReference type="SUPFAM" id="SSF49313">
    <property type="entry name" value="Cadherin-like"/>
    <property type="match status" value="1"/>
</dbReference>
<dbReference type="Gene3D" id="2.120.10.30">
    <property type="entry name" value="TolB, C-terminal domain"/>
    <property type="match status" value="1"/>
</dbReference>
<keyword evidence="3" id="KW-1185">Reference proteome</keyword>
<dbReference type="EMBL" id="AP024546">
    <property type="protein sequence ID" value="BCT96330.1"/>
    <property type="molecule type" value="Genomic_DNA"/>
</dbReference>
<organism evidence="2 3">
    <name type="scientific">Lysobacter helvus</name>
    <dbReference type="NCBI Taxonomy" id="2675059"/>
    <lineage>
        <taxon>Bacteria</taxon>
        <taxon>Pseudomonadati</taxon>
        <taxon>Pseudomonadota</taxon>
        <taxon>Gammaproteobacteria</taxon>
        <taxon>Lysobacterales</taxon>
        <taxon>Lysobacteraceae</taxon>
        <taxon>Lysobacter</taxon>
    </lineage>
</organism>
<dbReference type="Proteomes" id="UP000680514">
    <property type="component" value="Chromosome"/>
</dbReference>
<protein>
    <recommendedName>
        <fullName evidence="1">Cadherin domain-containing protein</fullName>
    </recommendedName>
</protein>
<dbReference type="SUPFAM" id="SSF50952">
    <property type="entry name" value="Soluble quinoprotein glucose dehydrogenase"/>
    <property type="match status" value="1"/>
</dbReference>
<sequence>MSWPTRGAKSLGHLARMVVLVALLASLAGCPSGGGSGGPGFQVSDGNRAPTFTSAASVAVPEDTAGVFYTASASDMDGNPVTFSLVGGADAAQFTITRAGALAFVTPPNFEAPTDSDANNLYTVQLGASDGTSTTTLLLSVTVTDRVSVGFRVRRVVAGMTSPVLLAAVPDNSGRVFVGELAGRIRILSPSTGTLAPADFLDLRGQLSTDGERGLLGFATAPDFAASGLFYVFVTDPVGTIEVRRYRTSTTNRDRADPATLQLVLRQPHPRSNHNGGWLGFGPDGMLYIAIGDGGGFGDPDNKGQDRNTLLGKILRVDVARDQFPGDATRNYGIPTGNPFASAGGAPEVWAFGLRNPFRNSFDPATGNLFIGDVGEDRIEEIDMMRPADAGANFGWSIFEGTLPFRGTNPGGLAPPVAQYMHGTGTREGNSVTGGVVYRGPVDSLRGHYLFSDFIRPNVWSIPVAAMVPNTTLPSAAFTLRNADFAPDAGAFNNIVYFGTDQTGNVYLVDLDGEVFVIEAAPPASAPLHSARAGTTRMAADAPSRHFCIEAWNGRTVRWSGDTMILGGEGFTCVRKHYETLRARMSGE</sequence>